<gene>
    <name evidence="1" type="ORF">CLUMA_CG012122</name>
</gene>
<dbReference type="EMBL" id="CVRI01000048">
    <property type="protein sequence ID" value="CRK99041.1"/>
    <property type="molecule type" value="Genomic_DNA"/>
</dbReference>
<protein>
    <submittedName>
        <fullName evidence="1">CLUMA_CG012122, isoform A</fullName>
    </submittedName>
</protein>
<evidence type="ECO:0000313" key="1">
    <source>
        <dbReference type="EMBL" id="CRK99041.1"/>
    </source>
</evidence>
<accession>A0A1J1IKQ8</accession>
<reference evidence="1 2" key="1">
    <citation type="submission" date="2015-04" db="EMBL/GenBank/DDBJ databases">
        <authorList>
            <person name="Syromyatnikov M.Y."/>
            <person name="Popov V.N."/>
        </authorList>
    </citation>
    <scope>NUCLEOTIDE SEQUENCE [LARGE SCALE GENOMIC DNA]</scope>
</reference>
<organism evidence="1 2">
    <name type="scientific">Clunio marinus</name>
    <dbReference type="NCBI Taxonomy" id="568069"/>
    <lineage>
        <taxon>Eukaryota</taxon>
        <taxon>Metazoa</taxon>
        <taxon>Ecdysozoa</taxon>
        <taxon>Arthropoda</taxon>
        <taxon>Hexapoda</taxon>
        <taxon>Insecta</taxon>
        <taxon>Pterygota</taxon>
        <taxon>Neoptera</taxon>
        <taxon>Endopterygota</taxon>
        <taxon>Diptera</taxon>
        <taxon>Nematocera</taxon>
        <taxon>Chironomoidea</taxon>
        <taxon>Chironomidae</taxon>
        <taxon>Clunio</taxon>
    </lineage>
</organism>
<name>A0A1J1IKQ8_9DIPT</name>
<keyword evidence="2" id="KW-1185">Reference proteome</keyword>
<dbReference type="Proteomes" id="UP000183832">
    <property type="component" value="Unassembled WGS sequence"/>
</dbReference>
<evidence type="ECO:0000313" key="2">
    <source>
        <dbReference type="Proteomes" id="UP000183832"/>
    </source>
</evidence>
<sequence length="150" mass="17296">MIDLFYCNLSFFIVDEYLKHLEQYETSEETSERKILDGSIKVLDLAFETKVSGKFQCIFCHYGTVEKDEMHAHMEAHPSEKFLYCVRMRAPGSTAMDITSVETINVNTKVDIEIISIEENRTDEVIKDFKITVDSDLEEALNSKKILKLA</sequence>
<dbReference type="AlphaFoldDB" id="A0A1J1IKQ8"/>
<proteinExistence type="predicted"/>